<protein>
    <submittedName>
        <fullName evidence="1">Uncharacterized protein</fullName>
    </submittedName>
</protein>
<dbReference type="Proteomes" id="UP000637578">
    <property type="component" value="Unassembled WGS sequence"/>
</dbReference>
<name>A0A8J3CKT7_9PSEU</name>
<organism evidence="1 2">
    <name type="scientific">Longimycelium tulufanense</name>
    <dbReference type="NCBI Taxonomy" id="907463"/>
    <lineage>
        <taxon>Bacteria</taxon>
        <taxon>Bacillati</taxon>
        <taxon>Actinomycetota</taxon>
        <taxon>Actinomycetes</taxon>
        <taxon>Pseudonocardiales</taxon>
        <taxon>Pseudonocardiaceae</taxon>
        <taxon>Longimycelium</taxon>
    </lineage>
</organism>
<proteinExistence type="predicted"/>
<evidence type="ECO:0000313" key="1">
    <source>
        <dbReference type="EMBL" id="GGM79057.1"/>
    </source>
</evidence>
<evidence type="ECO:0000313" key="2">
    <source>
        <dbReference type="Proteomes" id="UP000637578"/>
    </source>
</evidence>
<sequence>MVVVVVVVPVVVPGATVVVVVDSTLGPAGAEPFPQPAMSINRARPVMTRPPMAARVLRLDKAMRFPSTTGFGNIRLSDGQDHTAV</sequence>
<gene>
    <name evidence="1" type="ORF">GCM10012275_57090</name>
</gene>
<dbReference type="AlphaFoldDB" id="A0A8J3CKT7"/>
<dbReference type="EMBL" id="BMMK01000043">
    <property type="protein sequence ID" value="GGM79057.1"/>
    <property type="molecule type" value="Genomic_DNA"/>
</dbReference>
<reference evidence="1" key="2">
    <citation type="submission" date="2020-09" db="EMBL/GenBank/DDBJ databases">
        <authorList>
            <person name="Sun Q."/>
            <person name="Zhou Y."/>
        </authorList>
    </citation>
    <scope>NUCLEOTIDE SEQUENCE</scope>
    <source>
        <strain evidence="1">CGMCC 4.5737</strain>
    </source>
</reference>
<accession>A0A8J3CKT7</accession>
<keyword evidence="2" id="KW-1185">Reference proteome</keyword>
<comment type="caution">
    <text evidence="1">The sequence shown here is derived from an EMBL/GenBank/DDBJ whole genome shotgun (WGS) entry which is preliminary data.</text>
</comment>
<reference evidence="1" key="1">
    <citation type="journal article" date="2014" name="Int. J. Syst. Evol. Microbiol.">
        <title>Complete genome sequence of Corynebacterium casei LMG S-19264T (=DSM 44701T), isolated from a smear-ripened cheese.</title>
        <authorList>
            <consortium name="US DOE Joint Genome Institute (JGI-PGF)"/>
            <person name="Walter F."/>
            <person name="Albersmeier A."/>
            <person name="Kalinowski J."/>
            <person name="Ruckert C."/>
        </authorList>
    </citation>
    <scope>NUCLEOTIDE SEQUENCE</scope>
    <source>
        <strain evidence="1">CGMCC 4.5737</strain>
    </source>
</reference>